<gene>
    <name evidence="3" type="ORF">HA254_06130</name>
</gene>
<dbReference type="GO" id="GO:0008270">
    <property type="term" value="F:zinc ion binding"/>
    <property type="evidence" value="ECO:0007669"/>
    <property type="project" value="InterPro"/>
</dbReference>
<dbReference type="EMBL" id="DUGC01000097">
    <property type="protein sequence ID" value="HIH10214.1"/>
    <property type="molecule type" value="Genomic_DNA"/>
</dbReference>
<protein>
    <submittedName>
        <fullName evidence="3">30S ribosomal protein S14</fullName>
    </submittedName>
</protein>
<evidence type="ECO:0000256" key="1">
    <source>
        <dbReference type="ARBA" id="ARBA00022980"/>
    </source>
</evidence>
<keyword evidence="2" id="KW-0687">Ribonucleoprotein</keyword>
<dbReference type="InterPro" id="IPR043140">
    <property type="entry name" value="Ribosomal_uS14_sf"/>
</dbReference>
<evidence type="ECO:0000313" key="3">
    <source>
        <dbReference type="EMBL" id="HIH10214.1"/>
    </source>
</evidence>
<proteinExistence type="predicted"/>
<dbReference type="GO" id="GO:0022627">
    <property type="term" value="C:cytosolic small ribosomal subunit"/>
    <property type="evidence" value="ECO:0007669"/>
    <property type="project" value="TreeGrafter"/>
</dbReference>
<dbReference type="PANTHER" id="PTHR12010">
    <property type="entry name" value="40S RIBOSOMAL PROTEIN S29"/>
    <property type="match status" value="1"/>
</dbReference>
<dbReference type="NCBIfam" id="NF004424">
    <property type="entry name" value="PRK05766.1"/>
    <property type="match status" value="1"/>
</dbReference>
<dbReference type="InterPro" id="IPR039744">
    <property type="entry name" value="RIbosomal_uS14_euk_arc"/>
</dbReference>
<dbReference type="GO" id="GO:0002181">
    <property type="term" value="P:cytoplasmic translation"/>
    <property type="evidence" value="ECO:0007669"/>
    <property type="project" value="TreeGrafter"/>
</dbReference>
<dbReference type="AlphaFoldDB" id="A0A7J4IZA6"/>
<sequence length="52" mass="6240">MSEQKVKKPWKVQPKMCSMCGTHKGVMGRYDMHICRRCFKDNAERIGFRKYD</sequence>
<dbReference type="Pfam" id="PF00253">
    <property type="entry name" value="Ribosomal_S14"/>
    <property type="match status" value="1"/>
</dbReference>
<keyword evidence="1 3" id="KW-0689">Ribosomal protein</keyword>
<dbReference type="GO" id="GO:0003735">
    <property type="term" value="F:structural constituent of ribosome"/>
    <property type="evidence" value="ECO:0007669"/>
    <property type="project" value="InterPro"/>
</dbReference>
<reference evidence="4" key="1">
    <citation type="journal article" date="2020" name="bioRxiv">
        <title>A rank-normalized archaeal taxonomy based on genome phylogeny resolves widespread incomplete and uneven classifications.</title>
        <authorList>
            <person name="Rinke C."/>
            <person name="Chuvochina M."/>
            <person name="Mussig A.J."/>
            <person name="Chaumeil P.-A."/>
            <person name="Waite D.W."/>
            <person name="Whitman W.B."/>
            <person name="Parks D.H."/>
            <person name="Hugenholtz P."/>
        </authorList>
    </citation>
    <scope>NUCLEOTIDE SEQUENCE [LARGE SCALE GENOMIC DNA]</scope>
</reference>
<accession>A0A7J4IZA6</accession>
<comment type="caution">
    <text evidence="3">The sequence shown here is derived from an EMBL/GenBank/DDBJ whole genome shotgun (WGS) entry which is preliminary data.</text>
</comment>
<dbReference type="Gene3D" id="4.10.830.10">
    <property type="entry name" value="30s Ribosomal Protein S14, Chain N"/>
    <property type="match status" value="1"/>
</dbReference>
<evidence type="ECO:0000256" key="2">
    <source>
        <dbReference type="ARBA" id="ARBA00023274"/>
    </source>
</evidence>
<evidence type="ECO:0000313" key="4">
    <source>
        <dbReference type="Proteomes" id="UP000565078"/>
    </source>
</evidence>
<dbReference type="InterPro" id="IPR001209">
    <property type="entry name" value="Ribosomal_uS14"/>
</dbReference>
<name>A0A7J4IZA6_9ARCH</name>
<dbReference type="Proteomes" id="UP000565078">
    <property type="component" value="Unassembled WGS sequence"/>
</dbReference>
<dbReference type="PANTHER" id="PTHR12010:SF2">
    <property type="entry name" value="40S RIBOSOMAL PROTEIN S29"/>
    <property type="match status" value="1"/>
</dbReference>
<organism evidence="3 4">
    <name type="scientific">Candidatus Iainarchaeum sp</name>
    <dbReference type="NCBI Taxonomy" id="3101447"/>
    <lineage>
        <taxon>Archaea</taxon>
        <taxon>Candidatus Iainarchaeota</taxon>
        <taxon>Candidatus Iainarchaeia</taxon>
        <taxon>Candidatus Iainarchaeales</taxon>
        <taxon>Candidatus Iainarchaeaceae</taxon>
        <taxon>Candidatus Iainarchaeum</taxon>
    </lineage>
</organism>